<dbReference type="InterPro" id="IPR033889">
    <property type="entry name" value="LanC"/>
</dbReference>
<dbReference type="Proteomes" id="UP000604117">
    <property type="component" value="Unassembled WGS sequence"/>
</dbReference>
<sequence length="438" mass="45640">MTTSFPHHTELAAAAIVSDLAARLADHEAVATVMTAQDNARKLVDGSAPVFWSDLSLADGYPALALLYAELGHLDPGYRRVAHAYLEQAATRLTEAPPGGLYAGSVALAFAASCAAQRPTDYAGILEPLDRSLAAWVPARVGVERVRIEAGLPGTTFASYDVIGGMTGVGRYLLNRGPETRPALTEILTYLCALTKPFADDLPGWWVTHAPDSDVEHGGHLNLGLAHGIPGPLALLALAWQAGIRVPDQDAAIARIVGWLLDWRITDSAGVGWPATVEPGDLAGPPDQLCMSRSSWCYGVPGVARALQLAGQALGESSWTSAAVASIRDMLNRPNGFFGIEDPGLCHGWAGLLHLVRLIGIDADDAAISGAATGLAASVVGRYDDNAPFGFRATNPPALETVDLAGFLEGAAGVALALASYVHGGRPASGWDAALLAR</sequence>
<dbReference type="EMBL" id="BONE01000022">
    <property type="protein sequence ID" value="GIF73575.1"/>
    <property type="molecule type" value="Genomic_DNA"/>
</dbReference>
<dbReference type="CDD" id="cd04793">
    <property type="entry name" value="LanC"/>
    <property type="match status" value="1"/>
</dbReference>
<evidence type="ECO:0008006" key="3">
    <source>
        <dbReference type="Google" id="ProtNLM"/>
    </source>
</evidence>
<dbReference type="Gene3D" id="1.50.10.20">
    <property type="match status" value="1"/>
</dbReference>
<dbReference type="PRINTS" id="PR01955">
    <property type="entry name" value="LANCFRANKIA"/>
</dbReference>
<reference evidence="1 2" key="1">
    <citation type="submission" date="2021-01" db="EMBL/GenBank/DDBJ databases">
        <title>Whole genome shotgun sequence of Asanoa siamensis NBRC 107932.</title>
        <authorList>
            <person name="Komaki H."/>
            <person name="Tamura T."/>
        </authorList>
    </citation>
    <scope>NUCLEOTIDE SEQUENCE [LARGE SCALE GENOMIC DNA]</scope>
    <source>
        <strain evidence="1 2">NBRC 107932</strain>
    </source>
</reference>
<gene>
    <name evidence="1" type="ORF">Asi02nite_30930</name>
</gene>
<dbReference type="SMART" id="SM01260">
    <property type="entry name" value="LANC_like"/>
    <property type="match status" value="1"/>
</dbReference>
<accession>A0ABQ4CQL3</accession>
<name>A0ABQ4CQL3_9ACTN</name>
<proteinExistence type="predicted"/>
<dbReference type="Pfam" id="PF05147">
    <property type="entry name" value="LANC_like"/>
    <property type="match status" value="1"/>
</dbReference>
<comment type="caution">
    <text evidence="1">The sequence shown here is derived from an EMBL/GenBank/DDBJ whole genome shotgun (WGS) entry which is preliminary data.</text>
</comment>
<dbReference type="PRINTS" id="PR01950">
    <property type="entry name" value="LANCSUPER"/>
</dbReference>
<dbReference type="InterPro" id="IPR007822">
    <property type="entry name" value="LANC-like"/>
</dbReference>
<protein>
    <recommendedName>
        <fullName evidence="3">Lanthionine synthetase-like protein</fullName>
    </recommendedName>
</protein>
<dbReference type="RefSeq" id="WP_203713554.1">
    <property type="nucleotide sequence ID" value="NZ_BONE01000022.1"/>
</dbReference>
<organism evidence="1 2">
    <name type="scientific">Asanoa siamensis</name>
    <dbReference type="NCBI Taxonomy" id="926357"/>
    <lineage>
        <taxon>Bacteria</taxon>
        <taxon>Bacillati</taxon>
        <taxon>Actinomycetota</taxon>
        <taxon>Actinomycetes</taxon>
        <taxon>Micromonosporales</taxon>
        <taxon>Micromonosporaceae</taxon>
        <taxon>Asanoa</taxon>
    </lineage>
</organism>
<keyword evidence="2" id="KW-1185">Reference proteome</keyword>
<evidence type="ECO:0000313" key="2">
    <source>
        <dbReference type="Proteomes" id="UP000604117"/>
    </source>
</evidence>
<dbReference type="SUPFAM" id="SSF158745">
    <property type="entry name" value="LanC-like"/>
    <property type="match status" value="1"/>
</dbReference>
<evidence type="ECO:0000313" key="1">
    <source>
        <dbReference type="EMBL" id="GIF73575.1"/>
    </source>
</evidence>